<dbReference type="InterPro" id="IPR003368">
    <property type="entry name" value="POMP_repeat"/>
</dbReference>
<dbReference type="Gene3D" id="2.40.128.130">
    <property type="entry name" value="Autotransporter beta-domain"/>
    <property type="match status" value="1"/>
</dbReference>
<dbReference type="Pfam" id="PF03797">
    <property type="entry name" value="Autotransporter"/>
    <property type="match status" value="1"/>
</dbReference>
<dbReference type="EMBL" id="CP067089">
    <property type="protein sequence ID" value="QQO07752.1"/>
    <property type="molecule type" value="Genomic_DNA"/>
</dbReference>
<comment type="subcellular location">
    <subcellularLocation>
        <location evidence="1">Cell envelope</location>
    </subcellularLocation>
    <subcellularLocation>
        <location evidence="2">Cell outer membrane</location>
    </subcellularLocation>
    <subcellularLocation>
        <location evidence="3">Secreted</location>
    </subcellularLocation>
</comment>
<dbReference type="Proteomes" id="UP000595917">
    <property type="component" value="Chromosome"/>
</dbReference>
<sequence>MKFFPAVYRSGWFFTVCLFLLTLWFSAPVRAQSVSVNTVNDLINAFSAGGQTGATVTFGSNNLRLTLPSTLSGSLNNLSLNGNNGYILGTNTFGLVDMGTYTFGSIANIHMQGGNNTAGFGGAFNAQNLTGGIANSTFSNNAAANGGGAVYIADSFAGGIRSNLHFDSNKATGVNANGGAVYVGGSFSGGINGTGGDVHFDNNTATGSGGGMFVNNTFSGDIYATYFATNTAGGNGGGLFVGNDFNGSLTAYAFFLRNQSAGSGGGLYVGNNFSGTLTGFTFEGNKANGGDGGGAYIGGTMNNRVDMAFASNSASGNGGGLFIGTNNGQIRNNFTSNTAGGSGGAVYIQNAQNQDVTASFTGNTAGIDGGALWAGSFSGILGYASGNTTSLFRNNRSGTAGSGNGGAVYIQGDFTNPSAIQYGISNVVFDGNSAQGTGSGGALYIGGIQYNGIQNTTFSGNTAGGNGGGAYIMDLQGNLTSLSFTGNTATAGNGGGLYTGAGLTNIQSGQFTENTAGLSGGAVYAAGNITGTISGSSFVSNTAGADGGAIYSGGTLGTVSGTNFVGNKAGGSGGALFAAGLTGNFSSVTFGKNIAAGSGGALYTDSIGGAFDTVYFVENSAGGSGGGLYVTNDFTQGITNAAFGYNTAAGGSGGGMYVGGSLGFLEGQFLSNTASADGGGANIGANLNSGIRNLELYSNAAGSGSGGGVNIGGNLAGGINNSTIAFNTAGGNGGGLNIGGNVTGGINALQADSNTAGGSGGAINIGGSLTGTTSLFEAIRNTAGTDGGALSVGGGIQGNFDTPFFAYNIAGRNGGAMYVSGSTNSTLTDAVFFENGAGQYGGGLFADTSTGPVALSLSSTAGKYLLFMDNADSTGSNGIFFGESGAPSAAAATLDVSGAGGIFLFDPISVYMNNQDFTLTRDESRGSGVFLWGGFNIILNVGANSIININSGETQFAPDFTVYGSASDSLQVLLGGKVYFDMGGRDQGNAFFSFSGNTGDTLTYNNLNVSAPRSLLPHFGTYLIAEGIDASATGTDYVAAFVNASKNGTITLNQSYKYKIEFIEINGDLYLIADFAPYDNLGPNAGNAIDTANIIVNTSDLTDDEISNLQDDINSITPEAAVTMARIGMNLHVSAAELAKNMAFDDRGNCRSLIQYFCETKNRFFSDIRLWGTYWGDFTFAESADLYSGYDTINNGFIVGASTNIMESDFSVGIYGGAGFSDTSFRDITSDIHTTGLHVGILGRYAPYWGLKILLSGAYTYNGNDMVRNPGNIGDITGNFGQHLFSFDLKAAYDLELWQNGHFIPFVSGRQLWLRQAEFTEDGRLLAAKTEAINTNEFTMIMGIAVKHDFAVKKSTVMTAGLNAGWRHDFGDERISSASTYQRTLTGLDKNPSYTVKSLRQNANAMEIGADFSASFALTRNVTWALHAVYNAEIREGFFSNDAYAGISFTFK</sequence>
<name>A0A7T7XK67_9SPIR</name>
<evidence type="ECO:0000259" key="8">
    <source>
        <dbReference type="PROSITE" id="PS51208"/>
    </source>
</evidence>
<keyword evidence="10" id="KW-1185">Reference proteome</keyword>
<dbReference type="KEGG" id="bhc:JFL75_12450"/>
<evidence type="ECO:0000256" key="1">
    <source>
        <dbReference type="ARBA" id="ARBA00004196"/>
    </source>
</evidence>
<dbReference type="SUPFAM" id="SSF103515">
    <property type="entry name" value="Autotransporter"/>
    <property type="match status" value="1"/>
</dbReference>
<evidence type="ECO:0000313" key="9">
    <source>
        <dbReference type="EMBL" id="QQO07752.1"/>
    </source>
</evidence>
<evidence type="ECO:0000256" key="3">
    <source>
        <dbReference type="ARBA" id="ARBA00004613"/>
    </source>
</evidence>
<dbReference type="SMART" id="SM00869">
    <property type="entry name" value="Autotransporter"/>
    <property type="match status" value="1"/>
</dbReference>
<gene>
    <name evidence="9" type="ORF">JFL75_12450</name>
</gene>
<dbReference type="Pfam" id="PF02415">
    <property type="entry name" value="Chlam_PMP"/>
    <property type="match status" value="3"/>
</dbReference>
<evidence type="ECO:0000256" key="2">
    <source>
        <dbReference type="ARBA" id="ARBA00004442"/>
    </source>
</evidence>
<dbReference type="SMART" id="SM00710">
    <property type="entry name" value="PbH1"/>
    <property type="match status" value="12"/>
</dbReference>
<dbReference type="NCBIfam" id="TIGR01376">
    <property type="entry name" value="POMP_repeat"/>
    <property type="match status" value="3"/>
</dbReference>
<dbReference type="PROSITE" id="PS51208">
    <property type="entry name" value="AUTOTRANSPORTER"/>
    <property type="match status" value="1"/>
</dbReference>
<dbReference type="InterPro" id="IPR011050">
    <property type="entry name" value="Pectin_lyase_fold/virulence"/>
</dbReference>
<evidence type="ECO:0000256" key="4">
    <source>
        <dbReference type="ARBA" id="ARBA00022525"/>
    </source>
</evidence>
<dbReference type="InterPro" id="IPR005546">
    <property type="entry name" value="Autotransporte_beta"/>
</dbReference>
<accession>A0A7T7XK67</accession>
<keyword evidence="6" id="KW-0472">Membrane</keyword>
<dbReference type="PANTHER" id="PTHR11319">
    <property type="entry name" value="G PROTEIN-COUPLED RECEPTOR-RELATED"/>
    <property type="match status" value="1"/>
</dbReference>
<feature type="domain" description="Autotransporter" evidence="8">
    <location>
        <begin position="1163"/>
        <end position="1451"/>
    </location>
</feature>
<dbReference type="SUPFAM" id="SSF51126">
    <property type="entry name" value="Pectin lyase-like"/>
    <property type="match status" value="1"/>
</dbReference>
<keyword evidence="7" id="KW-0998">Cell outer membrane</keyword>
<evidence type="ECO:0000256" key="5">
    <source>
        <dbReference type="ARBA" id="ARBA00022729"/>
    </source>
</evidence>
<evidence type="ECO:0000256" key="7">
    <source>
        <dbReference type="ARBA" id="ARBA00023237"/>
    </source>
</evidence>
<protein>
    <submittedName>
        <fullName evidence="9">Autotransporter domain-containing protein</fullName>
    </submittedName>
</protein>
<keyword evidence="5" id="KW-0732">Signal</keyword>
<dbReference type="InterPro" id="IPR036709">
    <property type="entry name" value="Autotransporte_beta_dom_sf"/>
</dbReference>
<dbReference type="RefSeq" id="WP_215625058.1">
    <property type="nucleotide sequence ID" value="NZ_CP067089.2"/>
</dbReference>
<dbReference type="GO" id="GO:0005576">
    <property type="term" value="C:extracellular region"/>
    <property type="evidence" value="ECO:0007669"/>
    <property type="project" value="UniProtKB-SubCell"/>
</dbReference>
<evidence type="ECO:0000256" key="6">
    <source>
        <dbReference type="ARBA" id="ARBA00023136"/>
    </source>
</evidence>
<proteinExistence type="predicted"/>
<dbReference type="PANTHER" id="PTHR11319:SF35">
    <property type="entry name" value="OUTER MEMBRANE PROTEIN PMPC-RELATED"/>
    <property type="match status" value="1"/>
</dbReference>
<reference evidence="9" key="1">
    <citation type="submission" date="2021-01" db="EMBL/GenBank/DDBJ databases">
        <title>Description of Breznakiella homolactica.</title>
        <authorList>
            <person name="Song Y."/>
            <person name="Brune A."/>
        </authorList>
    </citation>
    <scope>NUCLEOTIDE SEQUENCE</scope>
    <source>
        <strain evidence="9">RmG30</strain>
    </source>
</reference>
<dbReference type="GO" id="GO:0009279">
    <property type="term" value="C:cell outer membrane"/>
    <property type="evidence" value="ECO:0007669"/>
    <property type="project" value="UniProtKB-SubCell"/>
</dbReference>
<organism evidence="9 10">
    <name type="scientific">Breznakiella homolactica</name>
    <dbReference type="NCBI Taxonomy" id="2798577"/>
    <lineage>
        <taxon>Bacteria</taxon>
        <taxon>Pseudomonadati</taxon>
        <taxon>Spirochaetota</taxon>
        <taxon>Spirochaetia</taxon>
        <taxon>Spirochaetales</taxon>
        <taxon>Breznakiellaceae</taxon>
        <taxon>Breznakiella</taxon>
    </lineage>
</organism>
<keyword evidence="4" id="KW-0964">Secreted</keyword>
<dbReference type="InterPro" id="IPR006626">
    <property type="entry name" value="PbH1"/>
</dbReference>
<evidence type="ECO:0000313" key="10">
    <source>
        <dbReference type="Proteomes" id="UP000595917"/>
    </source>
</evidence>